<reference evidence="1 2" key="1">
    <citation type="submission" date="2024-04" db="EMBL/GenBank/DDBJ databases">
        <authorList>
            <person name="Waldvogel A.-M."/>
            <person name="Schoenle A."/>
        </authorList>
    </citation>
    <scope>NUCLEOTIDE SEQUENCE [LARGE SCALE GENOMIC DNA]</scope>
</reference>
<organism evidence="1 2">
    <name type="scientific">Knipowitschia caucasica</name>
    <name type="common">Caucasian dwarf goby</name>
    <name type="synonym">Pomatoschistus caucasicus</name>
    <dbReference type="NCBI Taxonomy" id="637954"/>
    <lineage>
        <taxon>Eukaryota</taxon>
        <taxon>Metazoa</taxon>
        <taxon>Chordata</taxon>
        <taxon>Craniata</taxon>
        <taxon>Vertebrata</taxon>
        <taxon>Euteleostomi</taxon>
        <taxon>Actinopterygii</taxon>
        <taxon>Neopterygii</taxon>
        <taxon>Teleostei</taxon>
        <taxon>Neoteleostei</taxon>
        <taxon>Acanthomorphata</taxon>
        <taxon>Gobiaria</taxon>
        <taxon>Gobiiformes</taxon>
        <taxon>Gobioidei</taxon>
        <taxon>Gobiidae</taxon>
        <taxon>Gobiinae</taxon>
        <taxon>Knipowitschia</taxon>
    </lineage>
</organism>
<name>A0AAV2J388_KNICA</name>
<gene>
    <name evidence="1" type="ORF">KC01_LOCUS3087</name>
</gene>
<dbReference type="Proteomes" id="UP001497482">
    <property type="component" value="Chromosome 10"/>
</dbReference>
<dbReference type="CDD" id="cd23298">
    <property type="entry name" value="beta-trefoil_IL18"/>
    <property type="match status" value="1"/>
</dbReference>
<dbReference type="Gene3D" id="2.80.10.50">
    <property type="match status" value="1"/>
</dbReference>
<dbReference type="EMBL" id="OZ035832">
    <property type="protein sequence ID" value="CAL1570876.1"/>
    <property type="molecule type" value="Genomic_DNA"/>
</dbReference>
<keyword evidence="2" id="KW-1185">Reference proteome</keyword>
<evidence type="ECO:0008006" key="3">
    <source>
        <dbReference type="Google" id="ProtNLM"/>
    </source>
</evidence>
<dbReference type="AlphaFoldDB" id="A0AAV2J388"/>
<evidence type="ECO:0000313" key="2">
    <source>
        <dbReference type="Proteomes" id="UP001497482"/>
    </source>
</evidence>
<sequence>MASSDGALLTFLDLKDNHFYFDDLCGEDELDSDAFKWSMASPKLVRSPDNKFLILNEENQFDLKDLNIQQQSCSNYKCYINIYKDLSQQSICGRAVMLYVLKDDRKYAAVCKNEKEISAEEIALQDRIEASQHKALFYMVQNQQPHRYQFRSSLYPNKVIGFDEADSTKLILCPYDPEDQCDTFHIK</sequence>
<protein>
    <recommendedName>
        <fullName evidence="3">Interleukin-18</fullName>
    </recommendedName>
</protein>
<accession>A0AAV2J388</accession>
<dbReference type="SUPFAM" id="SSF50353">
    <property type="entry name" value="Cytokine"/>
    <property type="match status" value="1"/>
</dbReference>
<proteinExistence type="predicted"/>
<dbReference type="InterPro" id="IPR008996">
    <property type="entry name" value="IL1/FGF"/>
</dbReference>
<evidence type="ECO:0000313" key="1">
    <source>
        <dbReference type="EMBL" id="CAL1570876.1"/>
    </source>
</evidence>